<feature type="domain" description="Azaphilone pigments biosynthesis cluster protein L N-terminal" evidence="2">
    <location>
        <begin position="2"/>
        <end position="108"/>
    </location>
</feature>
<dbReference type="PROSITE" id="PS50297">
    <property type="entry name" value="ANK_REP_REGION"/>
    <property type="match status" value="3"/>
</dbReference>
<keyword evidence="1" id="KW-0040">ANK repeat</keyword>
<evidence type="ECO:0000259" key="2">
    <source>
        <dbReference type="Pfam" id="PF17111"/>
    </source>
</evidence>
<comment type="caution">
    <text evidence="3">The sequence shown here is derived from an EMBL/GenBank/DDBJ whole genome shotgun (WGS) entry which is preliminary data.</text>
</comment>
<evidence type="ECO:0000313" key="3">
    <source>
        <dbReference type="EMBL" id="KAK5045794.1"/>
    </source>
</evidence>
<dbReference type="GeneID" id="89977049"/>
<dbReference type="PANTHER" id="PTHR24133">
    <property type="entry name" value="ANKYRIN DOMAIN-CONTAINING"/>
    <property type="match status" value="1"/>
</dbReference>
<name>A0AAV9MWA4_9EURO</name>
<sequence length="687" mass="75285">MADPLSIAASAVALTKLSQTCVTRLLHLIKRMQTAPADIKALSNEVADLNVFFDAVQVLSQNVDADSGQQFRFLATVPLLLERARAALSELEGLLEEFTSYPNGARARLQWIRRGDTLLSLRKRFKQIKTELNGVLTLSTAAATYVHGSRLSFLPLLPLSVSWPTLRNSARIPKIEILLEDLHNALNLDDRAAGTSQSVERFSPETTIFIPVSRSRHCKVVCNCLCHSAGTHRTPPFLKRFIGTLFLGYTGSPLFSAQCNVKTCQNPLQGSLDIIYCFPLWYCQRALNISVSSSVSLGTTIRFHVKRRIPWGGGQDTLLRFALTGNIDGAKLLIASRNALLTDVDPNHGRTALHYAVLRNKVEVCELLLLEGADPQLQDDSGISASQKAWEQILCQRGSTAEIEGLKRLFPGSEELENYGFSYIHNVVLDILPAKLEAELQNVLYRNQVHAVDRLKRTALHWAATRGDEQAVRHLVEAGSDVNARDEFNSTALTLAASTGSVRILELLLLHGADVHARTSIGSQAMHHACRHQSLVAPVEILLQAGASLDSTNKNGHSPLCGAAISNRHDIGAFLLARGVDMHVRSLHGDTPLFETIFHNSHEFLQLLLAQGADHGAVNNAGSTVLHAAALEADTRTVEILRAAGIQWTLQSSRRDRSGATALEIARRRVKPPLGFLDAFEQILDPV</sequence>
<dbReference type="Gene3D" id="1.25.40.20">
    <property type="entry name" value="Ankyrin repeat-containing domain"/>
    <property type="match status" value="3"/>
</dbReference>
<keyword evidence="4" id="KW-1185">Reference proteome</keyword>
<feature type="repeat" description="ANK" evidence="1">
    <location>
        <begin position="555"/>
        <end position="587"/>
    </location>
</feature>
<dbReference type="AlphaFoldDB" id="A0AAV9MWA4"/>
<evidence type="ECO:0000256" key="1">
    <source>
        <dbReference type="PROSITE-ProRule" id="PRU00023"/>
    </source>
</evidence>
<dbReference type="PRINTS" id="PR01415">
    <property type="entry name" value="ANKYRIN"/>
</dbReference>
<protein>
    <recommendedName>
        <fullName evidence="2">Azaphilone pigments biosynthesis cluster protein L N-terminal domain-containing protein</fullName>
    </recommendedName>
</protein>
<feature type="repeat" description="ANK" evidence="1">
    <location>
        <begin position="348"/>
        <end position="380"/>
    </location>
</feature>
<dbReference type="Pfam" id="PF12796">
    <property type="entry name" value="Ank_2"/>
    <property type="match status" value="3"/>
</dbReference>
<dbReference type="InterPro" id="IPR031348">
    <property type="entry name" value="PigL_N"/>
</dbReference>
<proteinExistence type="predicted"/>
<dbReference type="PROSITE" id="PS50088">
    <property type="entry name" value="ANK_REPEAT"/>
    <property type="match status" value="6"/>
</dbReference>
<feature type="repeat" description="ANK" evidence="1">
    <location>
        <begin position="488"/>
        <end position="520"/>
    </location>
</feature>
<dbReference type="SUPFAM" id="SSF48403">
    <property type="entry name" value="Ankyrin repeat"/>
    <property type="match status" value="2"/>
</dbReference>
<dbReference type="SMART" id="SM00248">
    <property type="entry name" value="ANK"/>
    <property type="match status" value="7"/>
</dbReference>
<dbReference type="PANTHER" id="PTHR24133:SF40">
    <property type="entry name" value="ANKYRIN REPEAT DOMAIN 44"/>
    <property type="match status" value="1"/>
</dbReference>
<dbReference type="InterPro" id="IPR002110">
    <property type="entry name" value="Ankyrin_rpt"/>
</dbReference>
<accession>A0AAV9MWA4</accession>
<gene>
    <name evidence="3" type="ORF">LTR84_008887</name>
</gene>
<dbReference type="InterPro" id="IPR036770">
    <property type="entry name" value="Ankyrin_rpt-contain_sf"/>
</dbReference>
<organism evidence="3 4">
    <name type="scientific">Exophiala bonariae</name>
    <dbReference type="NCBI Taxonomy" id="1690606"/>
    <lineage>
        <taxon>Eukaryota</taxon>
        <taxon>Fungi</taxon>
        <taxon>Dikarya</taxon>
        <taxon>Ascomycota</taxon>
        <taxon>Pezizomycotina</taxon>
        <taxon>Eurotiomycetes</taxon>
        <taxon>Chaetothyriomycetidae</taxon>
        <taxon>Chaetothyriales</taxon>
        <taxon>Herpotrichiellaceae</taxon>
        <taxon>Exophiala</taxon>
    </lineage>
</organism>
<evidence type="ECO:0000313" key="4">
    <source>
        <dbReference type="Proteomes" id="UP001358417"/>
    </source>
</evidence>
<dbReference type="Proteomes" id="UP001358417">
    <property type="component" value="Unassembled WGS sequence"/>
</dbReference>
<reference evidence="3 4" key="1">
    <citation type="submission" date="2023-08" db="EMBL/GenBank/DDBJ databases">
        <title>Black Yeasts Isolated from many extreme environments.</title>
        <authorList>
            <person name="Coleine C."/>
            <person name="Stajich J.E."/>
            <person name="Selbmann L."/>
        </authorList>
    </citation>
    <scope>NUCLEOTIDE SEQUENCE [LARGE SCALE GENOMIC DNA]</scope>
    <source>
        <strain evidence="3 4">CCFEE 5792</strain>
    </source>
</reference>
<feature type="repeat" description="ANK" evidence="1">
    <location>
        <begin position="455"/>
        <end position="487"/>
    </location>
</feature>
<feature type="repeat" description="ANK" evidence="1">
    <location>
        <begin position="588"/>
        <end position="620"/>
    </location>
</feature>
<dbReference type="Pfam" id="PF17111">
    <property type="entry name" value="PigL_N"/>
    <property type="match status" value="1"/>
</dbReference>
<dbReference type="RefSeq" id="XP_064701405.1">
    <property type="nucleotide sequence ID" value="XM_064852430.1"/>
</dbReference>
<dbReference type="EMBL" id="JAVRRD010000034">
    <property type="protein sequence ID" value="KAK5045794.1"/>
    <property type="molecule type" value="Genomic_DNA"/>
</dbReference>
<feature type="repeat" description="ANK" evidence="1">
    <location>
        <begin position="521"/>
        <end position="554"/>
    </location>
</feature>
<dbReference type="InterPro" id="IPR052391">
    <property type="entry name" value="E3_Ligase-Neurotoxin"/>
</dbReference>